<evidence type="ECO:0000256" key="3">
    <source>
        <dbReference type="ARBA" id="ARBA00022448"/>
    </source>
</evidence>
<evidence type="ECO:0000256" key="10">
    <source>
        <dbReference type="ARBA" id="ARBA00023004"/>
    </source>
</evidence>
<dbReference type="AlphaFoldDB" id="A0A0D1EJU5"/>
<dbReference type="Gene3D" id="2.40.128.110">
    <property type="entry name" value="Lipid/polyisoprenoid-binding, YceI-like"/>
    <property type="match status" value="1"/>
</dbReference>
<keyword evidence="5" id="KW-0349">Heme</keyword>
<dbReference type="Gene3D" id="1.20.950.20">
    <property type="entry name" value="Transmembrane di-heme cytochromes, Chain C"/>
    <property type="match status" value="1"/>
</dbReference>
<keyword evidence="6 13" id="KW-0812">Transmembrane</keyword>
<dbReference type="GO" id="GO:0005886">
    <property type="term" value="C:plasma membrane"/>
    <property type="evidence" value="ECO:0007669"/>
    <property type="project" value="UniProtKB-SubCell"/>
</dbReference>
<evidence type="ECO:0000256" key="8">
    <source>
        <dbReference type="ARBA" id="ARBA00022982"/>
    </source>
</evidence>
<keyword evidence="7" id="KW-0479">Metal-binding</keyword>
<name>A0A0D1EJU5_9RHOB</name>
<dbReference type="GO" id="GO:0020037">
    <property type="term" value="F:heme binding"/>
    <property type="evidence" value="ECO:0007669"/>
    <property type="project" value="TreeGrafter"/>
</dbReference>
<evidence type="ECO:0000256" key="7">
    <source>
        <dbReference type="ARBA" id="ARBA00022723"/>
    </source>
</evidence>
<dbReference type="STRING" id="935700.jaqu_09970"/>
<comment type="caution">
    <text evidence="15">The sequence shown here is derived from an EMBL/GenBank/DDBJ whole genome shotgun (WGS) entry which is preliminary data.</text>
</comment>
<feature type="domain" description="Lipid/polyisoprenoid-binding YceI-like" evidence="14">
    <location>
        <begin position="238"/>
        <end position="395"/>
    </location>
</feature>
<dbReference type="Pfam" id="PF04264">
    <property type="entry name" value="YceI"/>
    <property type="match status" value="1"/>
</dbReference>
<comment type="subcellular location">
    <subcellularLocation>
        <location evidence="2">Cell membrane</location>
        <topology evidence="2">Multi-pass membrane protein</topology>
    </subcellularLocation>
</comment>
<evidence type="ECO:0000259" key="14">
    <source>
        <dbReference type="SMART" id="SM00867"/>
    </source>
</evidence>
<dbReference type="Proteomes" id="UP000032232">
    <property type="component" value="Unassembled WGS sequence"/>
</dbReference>
<dbReference type="OrthoDB" id="1247465at2"/>
<evidence type="ECO:0000256" key="12">
    <source>
        <dbReference type="ARBA" id="ARBA00037975"/>
    </source>
</evidence>
<sequence length="398" mass="41921">MSATNTETTYGWVERAFHWAIALLIPTAAVLGGVAYDWPYDTDAALATKATLFSAHKTVGLAVFFIALARIVWAITQPRPQPLHPDRRAETFVAGLVHWVLYGSLVLVPLTGWIHHATSEGFAPIWWPFGQSLPFFPKDPALSATFATLHITFKWVLIGALVLHIVGTIKHAVIDKDSTFARMWRGSDPGPLPASGRHTAPAIAALAVWGAALGVGLTVTSDQAPAAAAVQLEQAASDWVVQEGTLSIDVVQMGASVTGTFEDWTAVIAFDEAPRDDGTFGEVEVTVAIGSLTLGSVTSQATGAEFLDAGAFPTATFAATIQPGEATDYVADGTLTLRGVEMPLRLPFDLTLDGDTATVTGNTAVERLDFGVGTAYPDASNVGLTVDIAVALTATRAP</sequence>
<evidence type="ECO:0000256" key="4">
    <source>
        <dbReference type="ARBA" id="ARBA00022475"/>
    </source>
</evidence>
<evidence type="ECO:0000256" key="6">
    <source>
        <dbReference type="ARBA" id="ARBA00022692"/>
    </source>
</evidence>
<protein>
    <recommendedName>
        <fullName evidence="14">Lipid/polyisoprenoid-binding YceI-like domain-containing protein</fullName>
    </recommendedName>
</protein>
<dbReference type="InterPro" id="IPR007372">
    <property type="entry name" value="Lipid/polyisoprenoid-bd_YceI"/>
</dbReference>
<evidence type="ECO:0000256" key="9">
    <source>
        <dbReference type="ARBA" id="ARBA00022989"/>
    </source>
</evidence>
<dbReference type="GO" id="GO:0046872">
    <property type="term" value="F:metal ion binding"/>
    <property type="evidence" value="ECO:0007669"/>
    <property type="project" value="UniProtKB-KW"/>
</dbReference>
<accession>A0A0D1EJU5</accession>
<dbReference type="InterPro" id="IPR052168">
    <property type="entry name" value="Cytochrome_b561_oxidase"/>
</dbReference>
<dbReference type="RefSeq" id="WP_043917835.1">
    <property type="nucleotide sequence ID" value="NZ_FZPF01000007.1"/>
</dbReference>
<evidence type="ECO:0000313" key="16">
    <source>
        <dbReference type="Proteomes" id="UP000032232"/>
    </source>
</evidence>
<comment type="cofactor">
    <cofactor evidence="1">
        <name>heme b</name>
        <dbReference type="ChEBI" id="CHEBI:60344"/>
    </cofactor>
</comment>
<evidence type="ECO:0000256" key="5">
    <source>
        <dbReference type="ARBA" id="ARBA00022617"/>
    </source>
</evidence>
<dbReference type="PANTHER" id="PTHR30529">
    <property type="entry name" value="CYTOCHROME B561"/>
    <property type="match status" value="1"/>
</dbReference>
<keyword evidence="4" id="KW-1003">Cell membrane</keyword>
<feature type="transmembrane region" description="Helical" evidence="13">
    <location>
        <begin position="96"/>
        <end position="114"/>
    </location>
</feature>
<keyword evidence="3" id="KW-0813">Transport</keyword>
<dbReference type="PANTHER" id="PTHR30529:SF1">
    <property type="entry name" value="CYTOCHROME B561 HOMOLOG 2"/>
    <property type="match status" value="1"/>
</dbReference>
<keyword evidence="8" id="KW-0249">Electron transport</keyword>
<keyword evidence="11 13" id="KW-0472">Membrane</keyword>
<organism evidence="15 16">
    <name type="scientific">Jannaschia aquimarina</name>
    <dbReference type="NCBI Taxonomy" id="935700"/>
    <lineage>
        <taxon>Bacteria</taxon>
        <taxon>Pseudomonadati</taxon>
        <taxon>Pseudomonadota</taxon>
        <taxon>Alphaproteobacteria</taxon>
        <taxon>Rhodobacterales</taxon>
        <taxon>Roseobacteraceae</taxon>
        <taxon>Jannaschia</taxon>
    </lineage>
</organism>
<proteinExistence type="inferred from homology"/>
<evidence type="ECO:0000256" key="1">
    <source>
        <dbReference type="ARBA" id="ARBA00001970"/>
    </source>
</evidence>
<comment type="similarity">
    <text evidence="12">Belongs to the cytochrome b561 family.</text>
</comment>
<gene>
    <name evidence="15" type="ORF">jaqu_09970</name>
</gene>
<feature type="transmembrane region" description="Helical" evidence="13">
    <location>
        <begin position="16"/>
        <end position="38"/>
    </location>
</feature>
<dbReference type="InterPro" id="IPR016174">
    <property type="entry name" value="Di-haem_cyt_TM"/>
</dbReference>
<evidence type="ECO:0000313" key="15">
    <source>
        <dbReference type="EMBL" id="KIT17266.1"/>
    </source>
</evidence>
<dbReference type="EMBL" id="JYFE01000020">
    <property type="protein sequence ID" value="KIT17266.1"/>
    <property type="molecule type" value="Genomic_DNA"/>
</dbReference>
<dbReference type="SMART" id="SM00867">
    <property type="entry name" value="YceI"/>
    <property type="match status" value="1"/>
</dbReference>
<dbReference type="Pfam" id="PF01292">
    <property type="entry name" value="Ni_hydr_CYTB"/>
    <property type="match status" value="1"/>
</dbReference>
<dbReference type="GO" id="GO:0022904">
    <property type="term" value="P:respiratory electron transport chain"/>
    <property type="evidence" value="ECO:0007669"/>
    <property type="project" value="InterPro"/>
</dbReference>
<dbReference type="SUPFAM" id="SSF101874">
    <property type="entry name" value="YceI-like"/>
    <property type="match status" value="1"/>
</dbReference>
<evidence type="ECO:0000256" key="13">
    <source>
        <dbReference type="SAM" id="Phobius"/>
    </source>
</evidence>
<keyword evidence="10" id="KW-0408">Iron</keyword>
<keyword evidence="16" id="KW-1185">Reference proteome</keyword>
<keyword evidence="9 13" id="KW-1133">Transmembrane helix</keyword>
<dbReference type="PATRIC" id="fig|935700.4.peg.1041"/>
<dbReference type="InterPro" id="IPR011577">
    <property type="entry name" value="Cyt_b561_bac/Ni-Hgenase"/>
</dbReference>
<reference evidence="15 16" key="1">
    <citation type="submission" date="2015-02" db="EMBL/GenBank/DDBJ databases">
        <title>Genome Sequence of Jannaschia aquimarina DSM28248, a member of the Roseobacter clade.</title>
        <authorList>
            <person name="Voget S."/>
            <person name="Daniel R."/>
        </authorList>
    </citation>
    <scope>NUCLEOTIDE SEQUENCE [LARGE SCALE GENOMIC DNA]</scope>
    <source>
        <strain evidence="15 16">GSW-M26</strain>
    </source>
</reference>
<evidence type="ECO:0000256" key="2">
    <source>
        <dbReference type="ARBA" id="ARBA00004651"/>
    </source>
</evidence>
<dbReference type="GO" id="GO:0009055">
    <property type="term" value="F:electron transfer activity"/>
    <property type="evidence" value="ECO:0007669"/>
    <property type="project" value="InterPro"/>
</dbReference>
<evidence type="ECO:0000256" key="11">
    <source>
        <dbReference type="ARBA" id="ARBA00023136"/>
    </source>
</evidence>
<dbReference type="SUPFAM" id="SSF81342">
    <property type="entry name" value="Transmembrane di-heme cytochromes"/>
    <property type="match status" value="1"/>
</dbReference>
<feature type="transmembrane region" description="Helical" evidence="13">
    <location>
        <begin position="141"/>
        <end position="166"/>
    </location>
</feature>
<dbReference type="InterPro" id="IPR036761">
    <property type="entry name" value="TTHA0802/YceI-like_sf"/>
</dbReference>
<feature type="transmembrane region" description="Helical" evidence="13">
    <location>
        <begin position="58"/>
        <end position="75"/>
    </location>
</feature>